<dbReference type="NCBIfam" id="TIGR02022">
    <property type="entry name" value="hutF"/>
    <property type="match status" value="1"/>
</dbReference>
<name>A0ABV7UXY6_9GAMM</name>
<dbReference type="GO" id="GO:0050416">
    <property type="term" value="F:formimidoylglutamate deiminase activity"/>
    <property type="evidence" value="ECO:0007669"/>
    <property type="project" value="UniProtKB-EC"/>
</dbReference>
<dbReference type="EMBL" id="JBHRYF010000014">
    <property type="protein sequence ID" value="MFC3661353.1"/>
    <property type="molecule type" value="Genomic_DNA"/>
</dbReference>
<evidence type="ECO:0000313" key="6">
    <source>
        <dbReference type="EMBL" id="MFC3661353.1"/>
    </source>
</evidence>
<evidence type="ECO:0000313" key="7">
    <source>
        <dbReference type="Proteomes" id="UP001595724"/>
    </source>
</evidence>
<keyword evidence="2" id="KW-0479">Metal-binding</keyword>
<reference evidence="7" key="1">
    <citation type="journal article" date="2019" name="Int. J. Syst. Evol. Microbiol.">
        <title>The Global Catalogue of Microorganisms (GCM) 10K type strain sequencing project: providing services to taxonomists for standard genome sequencing and annotation.</title>
        <authorList>
            <consortium name="The Broad Institute Genomics Platform"/>
            <consortium name="The Broad Institute Genome Sequencing Center for Infectious Disease"/>
            <person name="Wu L."/>
            <person name="Ma J."/>
        </authorList>
    </citation>
    <scope>NUCLEOTIDE SEQUENCE [LARGE SCALE GENOMIC DNA]</scope>
    <source>
        <strain evidence="7">KCTC 42211</strain>
    </source>
</reference>
<dbReference type="Proteomes" id="UP001595724">
    <property type="component" value="Unassembled WGS sequence"/>
</dbReference>
<dbReference type="Gene3D" id="3.20.20.140">
    <property type="entry name" value="Metal-dependent hydrolases"/>
    <property type="match status" value="1"/>
</dbReference>
<dbReference type="RefSeq" id="WP_386712616.1">
    <property type="nucleotide sequence ID" value="NZ_JBHRYF010000014.1"/>
</dbReference>
<dbReference type="SUPFAM" id="SSF51556">
    <property type="entry name" value="Metallo-dependent hydrolases"/>
    <property type="match status" value="1"/>
</dbReference>
<dbReference type="InterPro" id="IPR010252">
    <property type="entry name" value="HutF"/>
</dbReference>
<dbReference type="InterPro" id="IPR011059">
    <property type="entry name" value="Metal-dep_hydrolase_composite"/>
</dbReference>
<evidence type="ECO:0000256" key="1">
    <source>
        <dbReference type="ARBA" id="ARBA00001947"/>
    </source>
</evidence>
<evidence type="ECO:0000259" key="5">
    <source>
        <dbReference type="Pfam" id="PF01979"/>
    </source>
</evidence>
<keyword evidence="7" id="KW-1185">Reference proteome</keyword>
<comment type="cofactor">
    <cofactor evidence="1">
        <name>Zn(2+)</name>
        <dbReference type="ChEBI" id="CHEBI:29105"/>
    </cofactor>
</comment>
<sequence>MSTSASQVQRTPEGWRAPGIANLHSHAFQRAMAGMAERQTHPEDSFWTWRETMYRFAARFDPDMLHAVAAQLYVEMLEAGYTSVCEFHYLHHAPDGRPYADPSAMSQALVAAARDTGIRLTLLPVLYMTGGFDGRALGERQQRFGHDVDGYLRLFESLHAGQDDGLRVGCALHSLRAVPADAMRAVVAALPVDARLHVHIAEQLGEVQDCLALRGARPVEWLLANAAVDARWTLVHATHLTPDETRGIAASGATVAICPTTEANLGDGLFPMRAYLEAGGAWGIGSDSHISVSPVEELRWLEYGQRLATHHRNIAVRAGSTSVGETLLHDVDASRAQATGFDAVDDHVLLDAAAPSLAGATDADVADRWIFSGNRNLVREVVVCGERVVHDGHHRDRDAIVLRFLKVMERLLGDS</sequence>
<proteinExistence type="predicted"/>
<dbReference type="PANTHER" id="PTHR11271">
    <property type="entry name" value="GUANINE DEAMINASE"/>
    <property type="match status" value="1"/>
</dbReference>
<dbReference type="InterPro" id="IPR006680">
    <property type="entry name" value="Amidohydro-rel"/>
</dbReference>
<organism evidence="6 7">
    <name type="scientific">Luteimonas notoginsengisoli</name>
    <dbReference type="NCBI Taxonomy" id="1578200"/>
    <lineage>
        <taxon>Bacteria</taxon>
        <taxon>Pseudomonadati</taxon>
        <taxon>Pseudomonadota</taxon>
        <taxon>Gammaproteobacteria</taxon>
        <taxon>Lysobacterales</taxon>
        <taxon>Lysobacteraceae</taxon>
        <taxon>Luteimonas</taxon>
    </lineage>
</organism>
<gene>
    <name evidence="6" type="ORF">ACFOM9_14925</name>
</gene>
<keyword evidence="3 6" id="KW-0378">Hydrolase</keyword>
<accession>A0ABV7UXY6</accession>
<keyword evidence="4" id="KW-0862">Zinc</keyword>
<dbReference type="NCBIfam" id="NF006684">
    <property type="entry name" value="PRK09229.1-5"/>
    <property type="match status" value="1"/>
</dbReference>
<feature type="domain" description="Amidohydrolase-related" evidence="5">
    <location>
        <begin position="18"/>
        <end position="302"/>
    </location>
</feature>
<evidence type="ECO:0000256" key="2">
    <source>
        <dbReference type="ARBA" id="ARBA00022723"/>
    </source>
</evidence>
<dbReference type="EC" id="3.5.3.13" evidence="6"/>
<dbReference type="Gene3D" id="2.30.40.10">
    <property type="entry name" value="Urease, subunit C, domain 1"/>
    <property type="match status" value="1"/>
</dbReference>
<protein>
    <submittedName>
        <fullName evidence="6">Formimidoylglutamate deiminase</fullName>
        <ecNumber evidence="6">3.5.3.13</ecNumber>
    </submittedName>
</protein>
<dbReference type="Pfam" id="PF01979">
    <property type="entry name" value="Amidohydro_1"/>
    <property type="match status" value="1"/>
</dbReference>
<dbReference type="NCBIfam" id="NF006681">
    <property type="entry name" value="PRK09229.1-2"/>
    <property type="match status" value="1"/>
</dbReference>
<evidence type="ECO:0000256" key="3">
    <source>
        <dbReference type="ARBA" id="ARBA00022801"/>
    </source>
</evidence>
<dbReference type="PANTHER" id="PTHR11271:SF48">
    <property type="entry name" value="AMIDOHYDROLASE-RELATED DOMAIN-CONTAINING PROTEIN"/>
    <property type="match status" value="1"/>
</dbReference>
<dbReference type="InterPro" id="IPR032466">
    <property type="entry name" value="Metal_Hydrolase"/>
</dbReference>
<comment type="caution">
    <text evidence="6">The sequence shown here is derived from an EMBL/GenBank/DDBJ whole genome shotgun (WGS) entry which is preliminary data.</text>
</comment>
<dbReference type="InterPro" id="IPR051607">
    <property type="entry name" value="Metallo-dep_hydrolases"/>
</dbReference>
<evidence type="ECO:0000256" key="4">
    <source>
        <dbReference type="ARBA" id="ARBA00022833"/>
    </source>
</evidence>